<dbReference type="Gene3D" id="3.10.20.30">
    <property type="match status" value="1"/>
</dbReference>
<keyword evidence="2" id="KW-1185">Reference proteome</keyword>
<organism evidence="1 2">
    <name type="scientific">Ventosimonas gracilis</name>
    <dbReference type="NCBI Taxonomy" id="1680762"/>
    <lineage>
        <taxon>Bacteria</taxon>
        <taxon>Pseudomonadati</taxon>
        <taxon>Pseudomonadota</taxon>
        <taxon>Gammaproteobacteria</taxon>
        <taxon>Pseudomonadales</taxon>
        <taxon>Ventosimonadaceae</taxon>
        <taxon>Ventosimonas</taxon>
    </lineage>
</organism>
<dbReference type="OrthoDB" id="9156098at2"/>
<comment type="caution">
    <text evidence="1">The sequence shown here is derived from an EMBL/GenBank/DDBJ whole genome shotgun (WGS) entry which is preliminary data.</text>
</comment>
<reference evidence="1 2" key="1">
    <citation type="submission" date="2016-02" db="EMBL/GenBank/DDBJ databases">
        <authorList>
            <person name="Wen L."/>
            <person name="He K."/>
            <person name="Yang H."/>
        </authorList>
    </citation>
    <scope>NUCLEOTIDE SEQUENCE [LARGE SCALE GENOMIC DNA]</scope>
    <source>
        <strain evidence="1 2">CV58</strain>
    </source>
</reference>
<gene>
    <name evidence="1" type="ORF">AXE65_12980</name>
</gene>
<dbReference type="InterPro" id="IPR003749">
    <property type="entry name" value="ThiS/MoaD-like"/>
</dbReference>
<name>A0A139SVK9_9GAMM</name>
<evidence type="ECO:0000313" key="1">
    <source>
        <dbReference type="EMBL" id="KXU38482.1"/>
    </source>
</evidence>
<protein>
    <submittedName>
        <fullName evidence="1">Molybdopterin synthase sulfur carrier subunit</fullName>
    </submittedName>
</protein>
<dbReference type="InterPro" id="IPR016155">
    <property type="entry name" value="Mopterin_synth/thiamin_S_b"/>
</dbReference>
<dbReference type="AlphaFoldDB" id="A0A139SVK9"/>
<dbReference type="InterPro" id="IPR052045">
    <property type="entry name" value="Sulfur_Carrier/Prot_Modifier"/>
</dbReference>
<dbReference type="PANTHER" id="PTHR38031">
    <property type="entry name" value="SULFUR CARRIER PROTEIN SLR0821-RELATED"/>
    <property type="match status" value="1"/>
</dbReference>
<accession>A0A139SVK9</accession>
<dbReference type="SUPFAM" id="SSF54285">
    <property type="entry name" value="MoaD/ThiS"/>
    <property type="match status" value="1"/>
</dbReference>
<dbReference type="EMBL" id="LSZO01000130">
    <property type="protein sequence ID" value="KXU38482.1"/>
    <property type="molecule type" value="Genomic_DNA"/>
</dbReference>
<dbReference type="RefSeq" id="WP_068389327.1">
    <property type="nucleotide sequence ID" value="NZ_LSZO01000130.1"/>
</dbReference>
<dbReference type="PANTHER" id="PTHR38031:SF1">
    <property type="entry name" value="SULFUR CARRIER PROTEIN CYSO"/>
    <property type="match status" value="1"/>
</dbReference>
<dbReference type="Pfam" id="PF02597">
    <property type="entry name" value="ThiS"/>
    <property type="match status" value="1"/>
</dbReference>
<dbReference type="Proteomes" id="UP000072660">
    <property type="component" value="Unassembled WGS sequence"/>
</dbReference>
<sequence length="90" mass="9629">MSISVLIPTLLRPLTKGEKTVQAQGNCVGEVIDHLDEQFPGIKEKLVSGDALHRFVNVYVNDNDVRFAEGLKTPIQSGDSLTVLPAVAGG</sequence>
<proteinExistence type="predicted"/>
<evidence type="ECO:0000313" key="2">
    <source>
        <dbReference type="Proteomes" id="UP000072660"/>
    </source>
</evidence>
<dbReference type="InterPro" id="IPR012675">
    <property type="entry name" value="Beta-grasp_dom_sf"/>
</dbReference>